<feature type="chain" id="PRO_5040997359" evidence="2">
    <location>
        <begin position="26"/>
        <end position="187"/>
    </location>
</feature>
<comment type="caution">
    <text evidence="3">The sequence shown here is derived from an EMBL/GenBank/DDBJ whole genome shotgun (WGS) entry which is preliminary data.</text>
</comment>
<feature type="non-terminal residue" evidence="3">
    <location>
        <position position="187"/>
    </location>
</feature>
<keyword evidence="4" id="KW-1185">Reference proteome</keyword>
<dbReference type="EMBL" id="MU825419">
    <property type="protein sequence ID" value="KAJ7390181.1"/>
    <property type="molecule type" value="Genomic_DNA"/>
</dbReference>
<keyword evidence="2" id="KW-0732">Signal</keyword>
<dbReference type="AlphaFoldDB" id="A0A9W9ZYF2"/>
<keyword evidence="1" id="KW-0812">Transmembrane</keyword>
<organism evidence="3 4">
    <name type="scientific">Desmophyllum pertusum</name>
    <dbReference type="NCBI Taxonomy" id="174260"/>
    <lineage>
        <taxon>Eukaryota</taxon>
        <taxon>Metazoa</taxon>
        <taxon>Cnidaria</taxon>
        <taxon>Anthozoa</taxon>
        <taxon>Hexacorallia</taxon>
        <taxon>Scleractinia</taxon>
        <taxon>Caryophylliina</taxon>
        <taxon>Caryophylliidae</taxon>
        <taxon>Desmophyllum</taxon>
    </lineage>
</organism>
<evidence type="ECO:0000313" key="3">
    <source>
        <dbReference type="EMBL" id="KAJ7390181.1"/>
    </source>
</evidence>
<evidence type="ECO:0000313" key="4">
    <source>
        <dbReference type="Proteomes" id="UP001163046"/>
    </source>
</evidence>
<evidence type="ECO:0000256" key="2">
    <source>
        <dbReference type="SAM" id="SignalP"/>
    </source>
</evidence>
<evidence type="ECO:0000256" key="1">
    <source>
        <dbReference type="SAM" id="Phobius"/>
    </source>
</evidence>
<protein>
    <submittedName>
        <fullName evidence="3">Uncharacterized protein</fullName>
    </submittedName>
</protein>
<dbReference type="Proteomes" id="UP001163046">
    <property type="component" value="Unassembled WGS sequence"/>
</dbReference>
<keyword evidence="1" id="KW-0472">Membrane</keyword>
<sequence length="187" mass="20734">MMVRNKNSYFMVIFLFINNVCLVNSVSVDHKCSNGGQMAVFWWSQEPYVYIAEEHHHEDEHDEEVTAPALLPSVAGMFPEILNQVVRRCCVDNTTLNYTKIPEGPASLDKLLTTNHFDVIIPVGAQVGAWEARKRPFVGMLESPGVAVLIKGNVSGTQLLLSVLQGWPILVFILISASLAGVVIWLV</sequence>
<feature type="signal peptide" evidence="2">
    <location>
        <begin position="1"/>
        <end position="25"/>
    </location>
</feature>
<feature type="transmembrane region" description="Helical" evidence="1">
    <location>
        <begin position="167"/>
        <end position="186"/>
    </location>
</feature>
<proteinExistence type="predicted"/>
<reference evidence="3" key="1">
    <citation type="submission" date="2023-01" db="EMBL/GenBank/DDBJ databases">
        <title>Genome assembly of the deep-sea coral Lophelia pertusa.</title>
        <authorList>
            <person name="Herrera S."/>
            <person name="Cordes E."/>
        </authorList>
    </citation>
    <scope>NUCLEOTIDE SEQUENCE</scope>
    <source>
        <strain evidence="3">USNM1676648</strain>
        <tissue evidence="3">Polyp</tissue>
    </source>
</reference>
<accession>A0A9W9ZYF2</accession>
<dbReference type="OrthoDB" id="415460at2759"/>
<name>A0A9W9ZYF2_9CNID</name>
<keyword evidence="1" id="KW-1133">Transmembrane helix</keyword>
<gene>
    <name evidence="3" type="ORF">OS493_026688</name>
</gene>